<comment type="caution">
    <text evidence="3">The sequence shown here is derived from an EMBL/GenBank/DDBJ whole genome shotgun (WGS) entry which is preliminary data.</text>
</comment>
<evidence type="ECO:0000313" key="4">
    <source>
        <dbReference type="Proteomes" id="UP000196531"/>
    </source>
</evidence>
<dbReference type="NCBIfam" id="NF004881">
    <property type="entry name" value="PRK06241.2-2"/>
    <property type="match status" value="1"/>
</dbReference>
<dbReference type="GO" id="GO:0016301">
    <property type="term" value="F:kinase activity"/>
    <property type="evidence" value="ECO:0007669"/>
    <property type="project" value="InterPro"/>
</dbReference>
<dbReference type="InterPro" id="IPR036637">
    <property type="entry name" value="Phosphohistidine_dom_sf"/>
</dbReference>
<dbReference type="SUPFAM" id="SSF52009">
    <property type="entry name" value="Phosphohistidine domain"/>
    <property type="match status" value="1"/>
</dbReference>
<dbReference type="InterPro" id="IPR051549">
    <property type="entry name" value="PEP_Utilizing_Enz"/>
</dbReference>
<dbReference type="SUPFAM" id="SSF56059">
    <property type="entry name" value="Glutathione synthetase ATP-binding domain-like"/>
    <property type="match status" value="1"/>
</dbReference>
<dbReference type="InterPro" id="IPR008279">
    <property type="entry name" value="PEP-util_enz_mobile_dom"/>
</dbReference>
<evidence type="ECO:0000259" key="2">
    <source>
        <dbReference type="Pfam" id="PF01326"/>
    </source>
</evidence>
<dbReference type="EMBL" id="MAAO01000006">
    <property type="protein sequence ID" value="OUR96737.1"/>
    <property type="molecule type" value="Genomic_DNA"/>
</dbReference>
<dbReference type="Gene3D" id="3.30.1490.20">
    <property type="entry name" value="ATP-grasp fold, A domain"/>
    <property type="match status" value="1"/>
</dbReference>
<feature type="domain" description="Pyruvate phosphate dikinase AMP/ATP-binding" evidence="2">
    <location>
        <begin position="16"/>
        <end position="307"/>
    </location>
</feature>
<organism evidence="3 4">
    <name type="scientific">Halobacteriovorax marinus</name>
    <dbReference type="NCBI Taxonomy" id="97084"/>
    <lineage>
        <taxon>Bacteria</taxon>
        <taxon>Pseudomonadati</taxon>
        <taxon>Bdellovibrionota</taxon>
        <taxon>Bacteriovoracia</taxon>
        <taxon>Bacteriovoracales</taxon>
        <taxon>Halobacteriovoraceae</taxon>
        <taxon>Halobacteriovorax</taxon>
    </lineage>
</organism>
<feature type="domain" description="PEP-utilising enzyme mobile" evidence="1">
    <location>
        <begin position="815"/>
        <end position="884"/>
    </location>
</feature>
<dbReference type="GO" id="GO:0005524">
    <property type="term" value="F:ATP binding"/>
    <property type="evidence" value="ECO:0007669"/>
    <property type="project" value="InterPro"/>
</dbReference>
<sequence>MIITKNTTLFYANRFAGGKGINLYHLSRAGFNVPKFQILSSTIFRKFVEENQIQQQIDEVVDENKTPAEIHLVISELILKGKMSEETLDFAKKAYKDLDAKLMAVRSSAIGEDSSEHSFAGQLSSYLYIETEEKAIKSLKECWASAYSERGISYRIQNKLDIKVIDVAVIFQEMIDPDISGVTFTCDPIKGSADISMVNSVYGVGEGLVSGLLEADTYTVVKRTLEITEKEVAEKESKMVQDAENQSCKVVPLSEEQKTESSLSDEELRNVIKVTSDIERSYHFPQDIEWAIKDGVLYILQARPVTTPVLNGEGTLYIWDNSNIVESYGGLTAPLTFDFARHVYHHVYVQFCEILMVPPKQIKEMDYFLRNMLGNFYGRVFYNILNWYKLTSILPGFKYNRSFMETMMGTSDALADEIADRIKPPAFEEKFISKVRRFVTGLKFFYFHITAQKLVDDFMSYFYVEYEKFRHIDFSKKTPNEILETYYELEKRFLANWKAPIINDYLCMVHFGVLKKLVGKWMPQHGEGFQNDLLCGDGNLESAEPTREVIRMARKIDKEPELRKLIIETPSSECHEKLRQSRFTSFFDDIEAYIDKFGFRCMSEMKLEQRDLTHNPHSLFTFLKNHLNNEIPSIESLEKREKEVREEAEKKAHSSVSGIKRIIFMWSLKHARKAVRNRENTRFCRTRVYGIVRRMFYAIGADYANRGIINKDEDIFYLTLPELIGSLEGFCTVLDFKALVALRRSEYERFEEIDPAPRFHTRGPVYWQNNHMPPEEEIDLTDVPEGCLKGIPCCAGVIEGVAKLIMSPDDDLSLNGEILVTMRTDPGWVPLFPSAKALLVERGGLLSHSAIVAREMGIPTIVSIKGLTEKIKTGDKIRMNGETGLIEFLDD</sequence>
<dbReference type="Proteomes" id="UP000196531">
    <property type="component" value="Unassembled WGS sequence"/>
</dbReference>
<gene>
    <name evidence="3" type="ORF">A9Q84_10375</name>
</gene>
<reference evidence="4" key="1">
    <citation type="journal article" date="2017" name="Proc. Natl. Acad. Sci. U.S.A.">
        <title>Simulation of Deepwater Horizon oil plume reveals substrate specialization within a complex community of hydrocarbon-degraders.</title>
        <authorList>
            <person name="Hu P."/>
            <person name="Dubinsky E.A."/>
            <person name="Probst A.J."/>
            <person name="Wang J."/>
            <person name="Sieber C.M.K."/>
            <person name="Tom L.M."/>
            <person name="Gardinali P."/>
            <person name="Banfield J.F."/>
            <person name="Atlas R.M."/>
            <person name="Andersen G.L."/>
        </authorList>
    </citation>
    <scope>NUCLEOTIDE SEQUENCE [LARGE SCALE GENOMIC DNA]</scope>
</reference>
<evidence type="ECO:0000259" key="1">
    <source>
        <dbReference type="Pfam" id="PF00391"/>
    </source>
</evidence>
<evidence type="ECO:0000313" key="3">
    <source>
        <dbReference type="EMBL" id="OUR96737.1"/>
    </source>
</evidence>
<dbReference type="InterPro" id="IPR013815">
    <property type="entry name" value="ATP_grasp_subdomain_1"/>
</dbReference>
<name>A0A1Y5F771_9BACT</name>
<dbReference type="Gene3D" id="3.50.30.10">
    <property type="entry name" value="Phosphohistidine domain"/>
    <property type="match status" value="1"/>
</dbReference>
<dbReference type="AlphaFoldDB" id="A0A1Y5F771"/>
<dbReference type="Pfam" id="PF01326">
    <property type="entry name" value="PPDK_N"/>
    <property type="match status" value="1"/>
</dbReference>
<dbReference type="Pfam" id="PF00391">
    <property type="entry name" value="PEP-utilizers"/>
    <property type="match status" value="1"/>
</dbReference>
<protein>
    <recommendedName>
        <fullName evidence="5">Phosphoenolpyruvate synthase</fullName>
    </recommendedName>
</protein>
<evidence type="ECO:0008006" key="5">
    <source>
        <dbReference type="Google" id="ProtNLM"/>
    </source>
</evidence>
<accession>A0A1Y5F771</accession>
<proteinExistence type="predicted"/>
<dbReference type="Gene3D" id="3.30.470.20">
    <property type="entry name" value="ATP-grasp fold, B domain"/>
    <property type="match status" value="1"/>
</dbReference>
<dbReference type="PANTHER" id="PTHR43615:SF1">
    <property type="entry name" value="PPDK_N DOMAIN-CONTAINING PROTEIN"/>
    <property type="match status" value="1"/>
</dbReference>
<dbReference type="InterPro" id="IPR002192">
    <property type="entry name" value="PPDK_AMP/ATP-bd"/>
</dbReference>
<dbReference type="PANTHER" id="PTHR43615">
    <property type="entry name" value="PHOSPHOENOLPYRUVATE SYNTHASE-RELATED"/>
    <property type="match status" value="1"/>
</dbReference>